<keyword evidence="4" id="KW-1185">Reference proteome</keyword>
<protein>
    <submittedName>
        <fullName evidence="3">DUF4383 domain-containing protein</fullName>
    </submittedName>
</protein>
<feature type="transmembrane region" description="Helical" evidence="2">
    <location>
        <begin position="56"/>
        <end position="74"/>
    </location>
</feature>
<gene>
    <name evidence="3" type="ORF">RM445_17900</name>
</gene>
<accession>A0ABU2NBS8</accession>
<keyword evidence="2" id="KW-0812">Transmembrane</keyword>
<dbReference type="Proteomes" id="UP001183202">
    <property type="component" value="Unassembled WGS sequence"/>
</dbReference>
<evidence type="ECO:0000256" key="1">
    <source>
        <dbReference type="SAM" id="MobiDB-lite"/>
    </source>
</evidence>
<organism evidence="3 4">
    <name type="scientific">Pseudonocardia charpentierae</name>
    <dbReference type="NCBI Taxonomy" id="3075545"/>
    <lineage>
        <taxon>Bacteria</taxon>
        <taxon>Bacillati</taxon>
        <taxon>Actinomycetota</taxon>
        <taxon>Actinomycetes</taxon>
        <taxon>Pseudonocardiales</taxon>
        <taxon>Pseudonocardiaceae</taxon>
        <taxon>Pseudonocardia</taxon>
    </lineage>
</organism>
<reference evidence="4" key="1">
    <citation type="submission" date="2023-07" db="EMBL/GenBank/DDBJ databases">
        <title>30 novel species of actinomycetes from the DSMZ collection.</title>
        <authorList>
            <person name="Nouioui I."/>
        </authorList>
    </citation>
    <scope>NUCLEOTIDE SEQUENCE [LARGE SCALE GENOMIC DNA]</scope>
    <source>
        <strain evidence="4">DSM 45834</strain>
    </source>
</reference>
<feature type="transmembrane region" description="Helical" evidence="2">
    <location>
        <begin position="20"/>
        <end position="36"/>
    </location>
</feature>
<name>A0ABU2NBS8_9PSEU</name>
<keyword evidence="2" id="KW-1133">Transmembrane helix</keyword>
<proteinExistence type="predicted"/>
<comment type="caution">
    <text evidence="3">The sequence shown here is derived from an EMBL/GenBank/DDBJ whole genome shotgun (WGS) entry which is preliminary data.</text>
</comment>
<dbReference type="Pfam" id="PF14325">
    <property type="entry name" value="DUF4383"/>
    <property type="match status" value="1"/>
</dbReference>
<evidence type="ECO:0000256" key="2">
    <source>
        <dbReference type="SAM" id="Phobius"/>
    </source>
</evidence>
<dbReference type="EMBL" id="JAVREJ010000012">
    <property type="protein sequence ID" value="MDT0351408.1"/>
    <property type="molecule type" value="Genomic_DNA"/>
</dbReference>
<dbReference type="RefSeq" id="WP_311557700.1">
    <property type="nucleotide sequence ID" value="NZ_JAVREJ010000012.1"/>
</dbReference>
<evidence type="ECO:0000313" key="3">
    <source>
        <dbReference type="EMBL" id="MDT0351408.1"/>
    </source>
</evidence>
<feature type="region of interest" description="Disordered" evidence="1">
    <location>
        <begin position="143"/>
        <end position="163"/>
    </location>
</feature>
<keyword evidence="2" id="KW-0472">Membrane</keyword>
<evidence type="ECO:0000313" key="4">
    <source>
        <dbReference type="Proteomes" id="UP001183202"/>
    </source>
</evidence>
<sequence>MNQVRRDSPRQLDHLHRTGAVVFGLGIGAFGVLGFVNRLDMFSTTGQPVLGLSSNGLLSTVSVVVAVVLVAAGVRGGRLASTVLVVVGAAFVASGLVNTLVLGTPLNLLAFRIPNVVFSFIAGALLLFLGAWGRFTGRLPDDNPYQQERHHDDARPDPLPTTFRDPGDIAAARELAEAERAVAQHAAPPDVVARVDALRDVRESGERVQRWRGSNA</sequence>
<feature type="transmembrane region" description="Helical" evidence="2">
    <location>
        <begin position="81"/>
        <end position="103"/>
    </location>
</feature>
<feature type="transmembrane region" description="Helical" evidence="2">
    <location>
        <begin position="109"/>
        <end position="129"/>
    </location>
</feature>
<feature type="compositionally biased region" description="Basic and acidic residues" evidence="1">
    <location>
        <begin position="147"/>
        <end position="156"/>
    </location>
</feature>